<feature type="domain" description="NAD-glutamate dehydrogenase N-terminal ACT1" evidence="4">
    <location>
        <begin position="50"/>
        <end position="186"/>
    </location>
</feature>
<accession>C7NFJ5</accession>
<evidence type="ECO:0000313" key="8">
    <source>
        <dbReference type="Proteomes" id="UP000006666"/>
    </source>
</evidence>
<evidence type="ECO:0000259" key="3">
    <source>
        <dbReference type="Pfam" id="PF21074"/>
    </source>
</evidence>
<dbReference type="GO" id="GO:0006538">
    <property type="term" value="P:L-glutamate catabolic process"/>
    <property type="evidence" value="ECO:0007669"/>
    <property type="project" value="InterPro"/>
</dbReference>
<feature type="region of interest" description="Disordered" evidence="1">
    <location>
        <begin position="1"/>
        <end position="23"/>
    </location>
</feature>
<sequence>MTTQSDLVPQGEASAAEEQSKESARARAALVQEARELADGTDDLLTGDLLDHYWQRVYDGDVASRSAQELVAIPAGHVETAQQRQAGQDIVQVRERGEYRAVTVVTEDRPFLVDSTTHELHRLGWDVLGVIHPQLVVRRDAEGVLQGVRAWEPTGTLEEGEVLESWMDLTIRPATPSPRPEEICENLERVLEDVRVAVADWEPMRAEVQALAERMRTDPPSTVDAQEAAHAAELLAWLGDDHFTLLGIREYELAEVEGELGLRAEEGSGLGILRGDRALSHDVTKMRPEARAGAREPRPLTMTKANSRATVHRDAHLDYVGVRTFDDAGEVTGEIRILGLLTSSVYSASVREIPVVREKVQTVLDASGFSSTSHSGKDLVAVLENLPRDDLFQASASELEAIAHEVLWIHSARRPSVILRRDEFGRYITLLVYLPRDRYNTHVRRTMTAQLEEHFDTDLVEFTASVTDDAMARLRFVVRLPSGRDFGEINTEELEHNLLDATQTWDERVTEISETNGIDDAGLLPRLAALPQSYKEDFEPPVALEDLGRLEHLEDDDVAVHLYRDDKTESPDTDRRLKVYRRGPATLSDLLPVFTDFGLEVVDERPYLVRDDAAATRIYDVGLRAPSADLWDGGEFGDADDVARRFEDTFTATWGGGAESDSLNSLSLTAGLSWRQVVILRTYARYLRQAGSRFSLPYIEGAMTTNPKVARAFVAAFEARFDPTREGTVEERREASEEHLTELGELLDDVASLDHDRIIRGLVSVLRGTLRTNFYVADLDGEPKPYVSLKLSPRDIDLLPQPRPMFEIWVYGPSVEGVHLRFGPVARGGLRWSDRREDFRTEVLGLVKAQMVKNAVIVPSGSKGGFFAKQLPDPAEDRDAWMAEGKRAYTRFISGMLDVTDNLVEGEVVPARDVVRHDGDDTYLVVAADKGTASFSDLANSISEAYGFWLGDAFASGGSAGYDHKGMGITARGAWESVKRHFREMGHDTQSEDFTVVGIGDMGGDVFGNGMLRSEHIRLVGAFNHLHVFVDPTPDAAATFTERKRLFETPRTTWADFDPELISEGGGVFERSAKSVDITPQMREALGLDDEVEKLTPNELINALLKAPVDLVWNGGIGTYIKATDESNDSVGDRANDPIRINGSELRAKVVGEGGNLGATQLGRIEAARSGVRINTDAIDNSAGVATSDQEVNIKIPLNELVRKGELGQEERDELLLSMTEDVADRVLRDNYEQNVLLGNARAREARMAPVHQRLMKFLERNAGLDRELEFLPSTRELNRRIEDGHGLVSPEFAVLLAYAKLHLKDALLDSDLPDDEWFTSTLLEYLPPAMRERFPEQIMAHPLRREIIVNSVVNSMVNRGGITFAFRALEETGAQPDHVARAFVVAREVFDLRGFVEQVEALDNQVPTEAQTSMYLEFRRLLDRSMRWFVTSRPASMEIASEIERFRESVAAVGPRVADMLHGQEAERYTTYRDRLTEQGVPEELASTTAALLDVYSLLDVVSLAGELDQDVEELTRLYFAASEHFGFDRLLNEVAGLPESDRWGALARGALRDDLYGVHLELTRAIAASDAEGSPQERVQAWAEGNADAIARTEAMLDDIHALDEPGVAPLSVAVRTLRSVVQLGASS</sequence>
<dbReference type="InterPro" id="IPR048381">
    <property type="entry name" value="GDH_C"/>
</dbReference>
<dbReference type="Gene3D" id="3.40.50.720">
    <property type="entry name" value="NAD(P)-binding Rossmann-like Domain"/>
    <property type="match status" value="1"/>
</dbReference>
<dbReference type="InterPro" id="IPR036291">
    <property type="entry name" value="NAD(P)-bd_dom_sf"/>
</dbReference>
<dbReference type="SUPFAM" id="SSF51735">
    <property type="entry name" value="NAD(P)-binding Rossmann-fold domains"/>
    <property type="match status" value="1"/>
</dbReference>
<dbReference type="InterPro" id="IPR024727">
    <property type="entry name" value="NAD_Glu_DH_N_ACT1"/>
</dbReference>
<evidence type="ECO:0000259" key="5">
    <source>
        <dbReference type="Pfam" id="PF21076"/>
    </source>
</evidence>
<feature type="domain" description="NAD-glutamate dehydrogenase catalytic" evidence="2">
    <location>
        <begin position="744"/>
        <end position="1239"/>
    </location>
</feature>
<feature type="domain" description="NAD-glutamate dehydrogenase ACT2" evidence="5">
    <location>
        <begin position="417"/>
        <end position="506"/>
    </location>
</feature>
<dbReference type="InterPro" id="IPR049062">
    <property type="entry name" value="NAD_Glu_DH_ACT2"/>
</dbReference>
<evidence type="ECO:0000313" key="7">
    <source>
        <dbReference type="EMBL" id="ACV05930.1"/>
    </source>
</evidence>
<dbReference type="PANTHER" id="PTHR43403">
    <property type="entry name" value="NAD-SPECIFIC GLUTAMATE DEHYDROGENASE"/>
    <property type="match status" value="1"/>
</dbReference>
<name>C7NFJ5_KYTSD</name>
<dbReference type="PIRSF" id="PIRSF036761">
    <property type="entry name" value="GDH_Mll4104"/>
    <property type="match status" value="1"/>
</dbReference>
<dbReference type="InterPro" id="IPR007780">
    <property type="entry name" value="NAD_Glu_DH_bac"/>
</dbReference>
<dbReference type="Pfam" id="PF21079">
    <property type="entry name" value="GDH_HM2"/>
    <property type="match status" value="1"/>
</dbReference>
<protein>
    <submittedName>
        <fullName evidence="7">NAD-specific glutamate dehydrogenase</fullName>
    </submittedName>
</protein>
<dbReference type="InterPro" id="IPR028971">
    <property type="entry name" value="NAD-GDH_cat"/>
</dbReference>
<dbReference type="EMBL" id="CP001686">
    <property type="protein sequence ID" value="ACV05930.1"/>
    <property type="molecule type" value="Genomic_DNA"/>
</dbReference>
<dbReference type="Pfam" id="PF21076">
    <property type="entry name" value="GDH_ACT2"/>
    <property type="match status" value="1"/>
</dbReference>
<dbReference type="SUPFAM" id="SSF53223">
    <property type="entry name" value="Aminoacid dehydrogenase-like, N-terminal domain"/>
    <property type="match status" value="1"/>
</dbReference>
<dbReference type="RefSeq" id="WP_012802345.1">
    <property type="nucleotide sequence ID" value="NC_013169.1"/>
</dbReference>
<dbReference type="eggNOG" id="COG2902">
    <property type="taxonomic scope" value="Bacteria"/>
</dbReference>
<dbReference type="Pfam" id="PF21077">
    <property type="entry name" value="GDH_ACT3"/>
    <property type="match status" value="1"/>
</dbReference>
<dbReference type="Pfam" id="PF05088">
    <property type="entry name" value="Bac_GDH_CD"/>
    <property type="match status" value="1"/>
</dbReference>
<dbReference type="Pfam" id="PF21075">
    <property type="entry name" value="GDH_ACT1"/>
    <property type="match status" value="1"/>
</dbReference>
<evidence type="ECO:0000259" key="2">
    <source>
        <dbReference type="Pfam" id="PF05088"/>
    </source>
</evidence>
<evidence type="ECO:0000256" key="1">
    <source>
        <dbReference type="SAM" id="MobiDB-lite"/>
    </source>
</evidence>
<evidence type="ECO:0000259" key="4">
    <source>
        <dbReference type="Pfam" id="PF21075"/>
    </source>
</evidence>
<evidence type="ECO:0000259" key="6">
    <source>
        <dbReference type="Pfam" id="PF21077"/>
    </source>
</evidence>
<dbReference type="Pfam" id="PF21073">
    <property type="entry name" value="GDH_HM1"/>
    <property type="match status" value="1"/>
</dbReference>
<dbReference type="InterPro" id="IPR049059">
    <property type="entry name" value="NAD_Glu_DH_HM1"/>
</dbReference>
<feature type="domain" description="NAD-specific glutamate dehydrogenase C-terminal" evidence="3">
    <location>
        <begin position="1285"/>
        <end position="1621"/>
    </location>
</feature>
<gene>
    <name evidence="7" type="ordered locus">Ksed_08770</name>
</gene>
<dbReference type="KEGG" id="kse:Ksed_08770"/>
<dbReference type="GO" id="GO:0004069">
    <property type="term" value="F:L-aspartate:2-oxoglutarate aminotransferase activity"/>
    <property type="evidence" value="ECO:0007669"/>
    <property type="project" value="InterPro"/>
</dbReference>
<dbReference type="GO" id="GO:0004352">
    <property type="term" value="F:glutamate dehydrogenase (NAD+) activity"/>
    <property type="evidence" value="ECO:0007669"/>
    <property type="project" value="InterPro"/>
</dbReference>
<reference evidence="7 8" key="1">
    <citation type="journal article" date="2009" name="Stand. Genomic Sci.">
        <title>Complete genome sequence of Kytococcus sedentarius type strain (541).</title>
        <authorList>
            <person name="Sims D."/>
            <person name="Brettin T."/>
            <person name="Detter J.C."/>
            <person name="Han C."/>
            <person name="Lapidus A."/>
            <person name="Copeland A."/>
            <person name="Glavina Del Rio T."/>
            <person name="Nolan M."/>
            <person name="Chen F."/>
            <person name="Lucas S."/>
            <person name="Tice H."/>
            <person name="Cheng J.F."/>
            <person name="Bruce D."/>
            <person name="Goodwin L."/>
            <person name="Pitluck S."/>
            <person name="Ovchinnikova G."/>
            <person name="Pati A."/>
            <person name="Ivanova N."/>
            <person name="Mavrommatis K."/>
            <person name="Chen A."/>
            <person name="Palaniappan K."/>
            <person name="D'haeseleer P."/>
            <person name="Chain P."/>
            <person name="Bristow J."/>
            <person name="Eisen J.A."/>
            <person name="Markowitz V."/>
            <person name="Hugenholtz P."/>
            <person name="Schneider S."/>
            <person name="Goker M."/>
            <person name="Pukall R."/>
            <person name="Kyrpides N.C."/>
            <person name="Klenk H.P."/>
        </authorList>
    </citation>
    <scope>NUCLEOTIDE SEQUENCE [LARGE SCALE GENOMIC DNA]</scope>
    <source>
        <strain evidence="8">ATCC 14392 / DSM 20547 / JCM 11482 / CCUG 33030 / NBRC 15357 / NCTC 11040 / CCM 314 / 541</strain>
    </source>
</reference>
<dbReference type="PANTHER" id="PTHR43403:SF1">
    <property type="entry name" value="NAD-SPECIFIC GLUTAMATE DEHYDROGENASE"/>
    <property type="match status" value="1"/>
</dbReference>
<dbReference type="Pfam" id="PF21074">
    <property type="entry name" value="GDH_C"/>
    <property type="match status" value="1"/>
</dbReference>
<dbReference type="STRING" id="478801.Ksed_08770"/>
<organism evidence="7 8">
    <name type="scientific">Kytococcus sedentarius (strain ATCC 14392 / DSM 20547 / JCM 11482 / CCUG 33030 / NBRC 15357 / NCTC 11040 / CCM 314 / 541)</name>
    <name type="common">Micrococcus sedentarius</name>
    <dbReference type="NCBI Taxonomy" id="478801"/>
    <lineage>
        <taxon>Bacteria</taxon>
        <taxon>Bacillati</taxon>
        <taxon>Actinomycetota</taxon>
        <taxon>Actinomycetes</taxon>
        <taxon>Micrococcales</taxon>
        <taxon>Kytococcaceae</taxon>
        <taxon>Kytococcus</taxon>
    </lineage>
</organism>
<dbReference type="InterPro" id="IPR049058">
    <property type="entry name" value="NAD_Glu_DH_HM2"/>
</dbReference>
<feature type="domain" description="NAD-glutamate dehydrogenase ACT3" evidence="6">
    <location>
        <begin position="557"/>
        <end position="629"/>
    </location>
</feature>
<keyword evidence="8" id="KW-1185">Reference proteome</keyword>
<dbReference type="Proteomes" id="UP000006666">
    <property type="component" value="Chromosome"/>
</dbReference>
<dbReference type="InterPro" id="IPR049064">
    <property type="entry name" value="NAD_Glu_DH_ACT3"/>
</dbReference>
<dbReference type="Pfam" id="PF21078">
    <property type="entry name" value="GDH_HM3"/>
    <property type="match status" value="1"/>
</dbReference>
<dbReference type="InterPro" id="IPR049056">
    <property type="entry name" value="NAD_Glu_DH_HM3"/>
</dbReference>
<dbReference type="InterPro" id="IPR046346">
    <property type="entry name" value="Aminoacid_DH-like_N_sf"/>
</dbReference>
<proteinExistence type="predicted"/>
<dbReference type="HOGENOM" id="CLU_003404_1_1_11"/>